<feature type="chain" id="PRO_5045565562" description="D-galactose/methyl-galactoside binding periplasmic protein MglB" evidence="10">
    <location>
        <begin position="38"/>
        <end position="357"/>
    </location>
</feature>
<evidence type="ECO:0000256" key="6">
    <source>
        <dbReference type="ARBA" id="ARBA00022764"/>
    </source>
</evidence>
<dbReference type="InterPro" id="IPR050555">
    <property type="entry name" value="Bact_Solute-Bind_Prot2"/>
</dbReference>
<proteinExistence type="predicted"/>
<dbReference type="PANTHER" id="PTHR30036:SF2">
    <property type="entry name" value="D-GALACTOSE_METHYL-GALACTOSIDE BINDING PERIPLASMIC PROTEIN MGLB"/>
    <property type="match status" value="1"/>
</dbReference>
<dbReference type="Gene3D" id="3.40.50.2300">
    <property type="match status" value="2"/>
</dbReference>
<dbReference type="InterPro" id="IPR044085">
    <property type="entry name" value="MglB-like_PBP1"/>
</dbReference>
<evidence type="ECO:0000256" key="7">
    <source>
        <dbReference type="ARBA" id="ARBA00022837"/>
    </source>
</evidence>
<keyword evidence="7" id="KW-0106">Calcium</keyword>
<dbReference type="Pfam" id="PF13407">
    <property type="entry name" value="Peripla_BP_4"/>
    <property type="match status" value="1"/>
</dbReference>
<dbReference type="RefSeq" id="WP_289598614.1">
    <property type="nucleotide sequence ID" value="NZ_JAUDCL010000001.1"/>
</dbReference>
<gene>
    <name evidence="12" type="ORF">QUW08_01085</name>
</gene>
<comment type="caution">
    <text evidence="12">The sequence shown here is derived from an EMBL/GenBank/DDBJ whole genome shotgun (WGS) entry which is preliminary data.</text>
</comment>
<evidence type="ECO:0000256" key="8">
    <source>
        <dbReference type="ARBA" id="ARBA00034323"/>
    </source>
</evidence>
<evidence type="ECO:0000313" key="12">
    <source>
        <dbReference type="EMBL" id="MDM8199904.1"/>
    </source>
</evidence>
<dbReference type="CDD" id="cd01539">
    <property type="entry name" value="PBP1_GGBP"/>
    <property type="match status" value="1"/>
</dbReference>
<name>A0ABT7ULZ4_9FIRM</name>
<reference evidence="12 13" key="1">
    <citation type="submission" date="2023-06" db="EMBL/GenBank/DDBJ databases">
        <title>Identification and characterization of horizontal gene transfer across gut microbiota members of farm animals based on homology search.</title>
        <authorList>
            <person name="Schwarzerova J."/>
            <person name="Nykrynova M."/>
            <person name="Jureckova K."/>
            <person name="Cejkova D."/>
            <person name="Rychlik I."/>
        </authorList>
    </citation>
    <scope>NUCLEOTIDE SEQUENCE [LARGE SCALE GENOMIC DNA]</scope>
    <source>
        <strain evidence="12 13">ET340</strain>
    </source>
</reference>
<evidence type="ECO:0000256" key="2">
    <source>
        <dbReference type="ARBA" id="ARBA00022448"/>
    </source>
</evidence>
<accession>A0ABT7ULZ4</accession>
<dbReference type="InterPro" id="IPR028082">
    <property type="entry name" value="Peripla_BP_I"/>
</dbReference>
<dbReference type="EMBL" id="JAUDCL010000001">
    <property type="protein sequence ID" value="MDM8199904.1"/>
    <property type="molecule type" value="Genomic_DNA"/>
</dbReference>
<comment type="subunit">
    <text evidence="8">The ABC transporter complex is composed of one ATP-binding protein (MglA), two transmembrane proteins (MglC) and a solute-binding protein (MglB).</text>
</comment>
<feature type="signal peptide" evidence="10">
    <location>
        <begin position="1"/>
        <end position="37"/>
    </location>
</feature>
<keyword evidence="4" id="KW-0479">Metal-binding</keyword>
<evidence type="ECO:0000313" key="13">
    <source>
        <dbReference type="Proteomes" id="UP001529380"/>
    </source>
</evidence>
<comment type="subcellular location">
    <subcellularLocation>
        <location evidence="1">Cell envelope</location>
    </subcellularLocation>
</comment>
<evidence type="ECO:0000256" key="5">
    <source>
        <dbReference type="ARBA" id="ARBA00022729"/>
    </source>
</evidence>
<keyword evidence="6" id="KW-0574">Periplasm</keyword>
<keyword evidence="2" id="KW-0813">Transport</keyword>
<dbReference type="Proteomes" id="UP001529380">
    <property type="component" value="Unassembled WGS sequence"/>
</dbReference>
<dbReference type="InterPro" id="IPR025997">
    <property type="entry name" value="SBP_2_dom"/>
</dbReference>
<dbReference type="PROSITE" id="PS51257">
    <property type="entry name" value="PROKAR_LIPOPROTEIN"/>
    <property type="match status" value="1"/>
</dbReference>
<organism evidence="12 13">
    <name type="scientific">Allofournierella massiliensis</name>
    <dbReference type="NCBI Taxonomy" id="1650663"/>
    <lineage>
        <taxon>Bacteria</taxon>
        <taxon>Bacillati</taxon>
        <taxon>Bacillota</taxon>
        <taxon>Clostridia</taxon>
        <taxon>Eubacteriales</taxon>
        <taxon>Oscillospiraceae</taxon>
        <taxon>Allofournierella</taxon>
    </lineage>
</organism>
<evidence type="ECO:0000256" key="1">
    <source>
        <dbReference type="ARBA" id="ARBA00004196"/>
    </source>
</evidence>
<dbReference type="SUPFAM" id="SSF53822">
    <property type="entry name" value="Periplasmic binding protein-like I"/>
    <property type="match status" value="1"/>
</dbReference>
<keyword evidence="13" id="KW-1185">Reference proteome</keyword>
<keyword evidence="5 10" id="KW-0732">Signal</keyword>
<keyword evidence="3" id="KW-0762">Sugar transport</keyword>
<evidence type="ECO:0000256" key="4">
    <source>
        <dbReference type="ARBA" id="ARBA00022723"/>
    </source>
</evidence>
<feature type="domain" description="Periplasmic binding protein" evidence="11">
    <location>
        <begin position="45"/>
        <end position="324"/>
    </location>
</feature>
<evidence type="ECO:0000256" key="3">
    <source>
        <dbReference type="ARBA" id="ARBA00022597"/>
    </source>
</evidence>
<evidence type="ECO:0000256" key="10">
    <source>
        <dbReference type="SAM" id="SignalP"/>
    </source>
</evidence>
<evidence type="ECO:0000259" key="11">
    <source>
        <dbReference type="Pfam" id="PF13407"/>
    </source>
</evidence>
<dbReference type="PANTHER" id="PTHR30036">
    <property type="entry name" value="D-XYLOSE-BINDING PERIPLASMIC PROTEIN"/>
    <property type="match status" value="1"/>
</dbReference>
<evidence type="ECO:0000256" key="9">
    <source>
        <dbReference type="ARBA" id="ARBA00034344"/>
    </source>
</evidence>
<sequence length="357" mass="38630">MIRIIKGCSTRSFRKGLKALSLLLAAALLAACGSTRAAEPRTLRVGVAVYLQSDTFISTLVKELEKLAQARESTDGMKINLNVVDGRGSQLTQTEQIDRLIALDYDVLCVNIVDRTSTAQLIDKAKEADIPVIFFNREPVAEDLHRWEKVYYVGAKAEESGVLQGQILLDRWLNADPPVDKNGDGVMQYVMLEGEPGHQDAMLRTEYAVQTLTGAGVTVEKLAGDTANWDRSQAAARMSSWLEQFGSSIEVVISNNDDMALGAIDACQDLGLTEEEMPVVVGVDATAPALEAVRQGTLCGTVRNDAAGIAESMLDLALALESGEDPAASLELTDGKYIWLPYQRVTLRELEAGRAGV</sequence>
<protein>
    <recommendedName>
        <fullName evidence="9">D-galactose/methyl-galactoside binding periplasmic protein MglB</fullName>
    </recommendedName>
</protein>